<evidence type="ECO:0000313" key="1">
    <source>
        <dbReference type="EMBL" id="KAF8783468.1"/>
    </source>
</evidence>
<evidence type="ECO:0000313" key="2">
    <source>
        <dbReference type="Proteomes" id="UP000807504"/>
    </source>
</evidence>
<gene>
    <name evidence="1" type="ORF">HNY73_013625</name>
</gene>
<dbReference type="EMBL" id="JABXBU010001863">
    <property type="protein sequence ID" value="KAF8783468.1"/>
    <property type="molecule type" value="Genomic_DNA"/>
</dbReference>
<reference evidence="1" key="1">
    <citation type="journal article" date="2020" name="bioRxiv">
        <title>Chromosome-level reference genome of the European wasp spider Argiope bruennichi: a resource for studies on range expansion and evolutionary adaptation.</title>
        <authorList>
            <person name="Sheffer M.M."/>
            <person name="Hoppe A."/>
            <person name="Krehenwinkel H."/>
            <person name="Uhl G."/>
            <person name="Kuss A.W."/>
            <person name="Jensen L."/>
            <person name="Jensen C."/>
            <person name="Gillespie R.G."/>
            <person name="Hoff K.J."/>
            <person name="Prost S."/>
        </authorList>
    </citation>
    <scope>NUCLEOTIDE SEQUENCE</scope>
</reference>
<organism evidence="1 2">
    <name type="scientific">Argiope bruennichi</name>
    <name type="common">Wasp spider</name>
    <name type="synonym">Aranea bruennichi</name>
    <dbReference type="NCBI Taxonomy" id="94029"/>
    <lineage>
        <taxon>Eukaryota</taxon>
        <taxon>Metazoa</taxon>
        <taxon>Ecdysozoa</taxon>
        <taxon>Arthropoda</taxon>
        <taxon>Chelicerata</taxon>
        <taxon>Arachnida</taxon>
        <taxon>Araneae</taxon>
        <taxon>Araneomorphae</taxon>
        <taxon>Entelegynae</taxon>
        <taxon>Araneoidea</taxon>
        <taxon>Araneidae</taxon>
        <taxon>Argiope</taxon>
    </lineage>
</organism>
<name>A0A8T0F3H7_ARGBR</name>
<dbReference type="Proteomes" id="UP000807504">
    <property type="component" value="Unassembled WGS sequence"/>
</dbReference>
<accession>A0A8T0F3H7</accession>
<comment type="caution">
    <text evidence="1">The sequence shown here is derived from an EMBL/GenBank/DDBJ whole genome shotgun (WGS) entry which is preliminary data.</text>
</comment>
<dbReference type="AlphaFoldDB" id="A0A8T0F3H7"/>
<keyword evidence="2" id="KW-1185">Reference proteome</keyword>
<sequence length="104" mass="11723">MFSLDEINRPIAEYLGGFPSASNEALERCKKRISTQITDELQVNRLCEKQTKMQAHIFMGLKPRPRRGVIRKGQQKSVPALRNALHGKTRDEGKSAINCLENSA</sequence>
<proteinExistence type="predicted"/>
<reference evidence="1" key="2">
    <citation type="submission" date="2020-06" db="EMBL/GenBank/DDBJ databases">
        <authorList>
            <person name="Sheffer M."/>
        </authorList>
    </citation>
    <scope>NUCLEOTIDE SEQUENCE</scope>
</reference>
<protein>
    <submittedName>
        <fullName evidence="1">Uncharacterized protein</fullName>
    </submittedName>
</protein>